<keyword evidence="3" id="KW-0732">Signal</keyword>
<dbReference type="Proteomes" id="UP001161094">
    <property type="component" value="Unassembled WGS sequence"/>
</dbReference>
<name>A0AA42LPA8_9BURK</name>
<evidence type="ECO:0000256" key="1">
    <source>
        <dbReference type="SAM" id="Coils"/>
    </source>
</evidence>
<protein>
    <submittedName>
        <fullName evidence="4">DNA repair protein</fullName>
    </submittedName>
</protein>
<evidence type="ECO:0000313" key="4">
    <source>
        <dbReference type="EMBL" id="MDH0737060.1"/>
    </source>
</evidence>
<proteinExistence type="predicted"/>
<evidence type="ECO:0000256" key="2">
    <source>
        <dbReference type="SAM" id="MobiDB-lite"/>
    </source>
</evidence>
<organism evidence="4 5">
    <name type="scientific">Achromobacter spanius</name>
    <dbReference type="NCBI Taxonomy" id="217203"/>
    <lineage>
        <taxon>Bacteria</taxon>
        <taxon>Pseudomonadati</taxon>
        <taxon>Pseudomonadota</taxon>
        <taxon>Betaproteobacteria</taxon>
        <taxon>Burkholderiales</taxon>
        <taxon>Alcaligenaceae</taxon>
        <taxon>Achromobacter</taxon>
    </lineage>
</organism>
<feature type="coiled-coil region" evidence="1">
    <location>
        <begin position="43"/>
        <end position="105"/>
    </location>
</feature>
<dbReference type="RefSeq" id="WP_279995627.1">
    <property type="nucleotide sequence ID" value="NZ_JAOCDZ010000009.1"/>
</dbReference>
<gene>
    <name evidence="4" type="ORF">N5D93_14695</name>
</gene>
<dbReference type="EMBL" id="JAOCDZ010000009">
    <property type="protein sequence ID" value="MDH0737060.1"/>
    <property type="molecule type" value="Genomic_DNA"/>
</dbReference>
<evidence type="ECO:0000313" key="5">
    <source>
        <dbReference type="Proteomes" id="UP001161094"/>
    </source>
</evidence>
<accession>A0AA42LPA8</accession>
<feature type="region of interest" description="Disordered" evidence="2">
    <location>
        <begin position="212"/>
        <end position="245"/>
    </location>
</feature>
<dbReference type="AlphaFoldDB" id="A0AA42LPA8"/>
<comment type="caution">
    <text evidence="4">The sequence shown here is derived from an EMBL/GenBank/DDBJ whole genome shotgun (WGS) entry which is preliminary data.</text>
</comment>
<keyword evidence="1" id="KW-0175">Coiled coil</keyword>
<feature type="chain" id="PRO_5041288905" evidence="3">
    <location>
        <begin position="40"/>
        <end position="245"/>
    </location>
</feature>
<feature type="compositionally biased region" description="Low complexity" evidence="2">
    <location>
        <begin position="217"/>
        <end position="245"/>
    </location>
</feature>
<feature type="signal peptide" evidence="3">
    <location>
        <begin position="1"/>
        <end position="39"/>
    </location>
</feature>
<evidence type="ECO:0000256" key="3">
    <source>
        <dbReference type="SAM" id="SignalP"/>
    </source>
</evidence>
<sequence>MHIVWDESRHSPTAGRGRRLAAAVALCAAGLSLAGGAQAETMEERLRAQLRSTTQQLQQLQSEQAQINAAKAATQAQLDAAQKELESLRAQLAKSRGQAEKLAAQQDALTESAQAQVAASHAQLGKFKGAYDELLTLARTKETERVALARNLAQRDEEVKVCVAKNREMYAAGKEILNAYERISTGDILALKQPFAGKARVQFEEQAQAYGDKLYDAQAPQSQAPQSQAPQSQAPQSQAAATSKP</sequence>
<reference evidence="4" key="1">
    <citation type="submission" date="2022-09" db="EMBL/GenBank/DDBJ databases">
        <title>Intensive care unit water sources are persistently colonized with multi-drug resistant bacteria and are the site of extensive horizontal gene transfer of antibiotic resistance genes.</title>
        <authorList>
            <person name="Diorio-Toth L."/>
        </authorList>
    </citation>
    <scope>NUCLEOTIDE SEQUENCE</scope>
    <source>
        <strain evidence="4">GD03843</strain>
    </source>
</reference>